<accession>A0AA88GRN5</accession>
<dbReference type="Gene3D" id="2.40.30.70">
    <property type="entry name" value="YaeB-like"/>
    <property type="match status" value="1"/>
</dbReference>
<dbReference type="CDD" id="cd09281">
    <property type="entry name" value="UPF0066"/>
    <property type="match status" value="1"/>
</dbReference>
<feature type="domain" description="TsaA-like" evidence="5">
    <location>
        <begin position="118"/>
        <end position="265"/>
    </location>
</feature>
<keyword evidence="4" id="KW-0472">Membrane</keyword>
<organism evidence="6 7">
    <name type="scientific">Naegleria lovaniensis</name>
    <name type="common">Amoeba</name>
    <dbReference type="NCBI Taxonomy" id="51637"/>
    <lineage>
        <taxon>Eukaryota</taxon>
        <taxon>Discoba</taxon>
        <taxon>Heterolobosea</taxon>
        <taxon>Tetramitia</taxon>
        <taxon>Eutetramitia</taxon>
        <taxon>Vahlkampfiidae</taxon>
        <taxon>Naegleria</taxon>
    </lineage>
</organism>
<dbReference type="GeneID" id="68095890"/>
<dbReference type="InterPro" id="IPR023370">
    <property type="entry name" value="TrmO-like_N"/>
</dbReference>
<evidence type="ECO:0000256" key="3">
    <source>
        <dbReference type="SAM" id="Coils"/>
    </source>
</evidence>
<evidence type="ECO:0000313" key="7">
    <source>
        <dbReference type="Proteomes" id="UP000816034"/>
    </source>
</evidence>
<sequence length="369" mass="42069">MSKDNSSNHWILNAALIGSTAIATTLSVYFYQQVKKTESKLQKEISNRKEERIGRVRAEQKNRDLEHKVLNLQQKLANSSPSLLLENNSSNNESNEIISKASINEGSENISQFPFLPIQPIGYLRSVYKTRNGCPRQPYYVTKGRAILKLLPHCNPSSSLDGLEQYSHCYIIFQFNLNTNLTKGVLTDSQNAIKAKIKPPRLGNKKVGIYATRTPHRYNAIGLSIVEIDHIDRDGTLFLKGTDILDGTAVLDIKPYIDGYDNFSNVKVPEWIKEPLESVEKYQVTFSDEAKRQLIEDVTHLEFFDKRSELDEFIEFLTQVLSYDIRSHIKKARSVDRQDEHELLVDKVKVTFVVDASSKVNHVIKIENA</sequence>
<dbReference type="InterPro" id="IPR040372">
    <property type="entry name" value="YaeB-like"/>
</dbReference>
<evidence type="ECO:0000313" key="6">
    <source>
        <dbReference type="EMBL" id="KAG2385620.1"/>
    </source>
</evidence>
<keyword evidence="4" id="KW-0812">Transmembrane</keyword>
<evidence type="ECO:0000259" key="5">
    <source>
        <dbReference type="PROSITE" id="PS51668"/>
    </source>
</evidence>
<dbReference type="SUPFAM" id="SSF118196">
    <property type="entry name" value="YaeB-like"/>
    <property type="match status" value="1"/>
</dbReference>
<dbReference type="InterPro" id="IPR036413">
    <property type="entry name" value="YaeB-like_sf"/>
</dbReference>
<dbReference type="Gene3D" id="3.30.2310.10">
    <property type="entry name" value="YaeB-like"/>
    <property type="match status" value="1"/>
</dbReference>
<dbReference type="Proteomes" id="UP000816034">
    <property type="component" value="Unassembled WGS sequence"/>
</dbReference>
<keyword evidence="7" id="KW-1185">Reference proteome</keyword>
<proteinExistence type="inferred from homology"/>
<comment type="caution">
    <text evidence="6">The sequence shown here is derived from an EMBL/GenBank/DDBJ whole genome shotgun (WGS) entry which is preliminary data.</text>
</comment>
<dbReference type="PANTHER" id="PTHR12818">
    <property type="entry name" value="TRNA (ADENINE(37)-N6)-METHYLTRANSFERASE"/>
    <property type="match status" value="1"/>
</dbReference>
<keyword evidence="3" id="KW-0175">Coiled coil</keyword>
<dbReference type="EMBL" id="PYSW02000018">
    <property type="protein sequence ID" value="KAG2385620.1"/>
    <property type="molecule type" value="Genomic_DNA"/>
</dbReference>
<feature type="coiled-coil region" evidence="3">
    <location>
        <begin position="31"/>
        <end position="75"/>
    </location>
</feature>
<dbReference type="InterPro" id="IPR036414">
    <property type="entry name" value="YaeB_N_sf"/>
</dbReference>
<dbReference type="PROSITE" id="PS51668">
    <property type="entry name" value="TSAA_2"/>
    <property type="match status" value="1"/>
</dbReference>
<comment type="similarity">
    <text evidence="2">Belongs to the tRNA methyltransferase O family.</text>
</comment>
<keyword evidence="4" id="KW-1133">Transmembrane helix</keyword>
<protein>
    <recommendedName>
        <fullName evidence="5">TsaA-like domain-containing protein</fullName>
    </recommendedName>
</protein>
<keyword evidence="1" id="KW-0949">S-adenosyl-L-methionine</keyword>
<dbReference type="NCBIfam" id="TIGR00104">
    <property type="entry name" value="tRNA_TsaA"/>
    <property type="match status" value="1"/>
</dbReference>
<feature type="transmembrane region" description="Helical" evidence="4">
    <location>
        <begin position="12"/>
        <end position="31"/>
    </location>
</feature>
<reference evidence="6 7" key="1">
    <citation type="journal article" date="2018" name="BMC Genomics">
        <title>The genome of Naegleria lovaniensis, the basis for a comparative approach to unravel pathogenicity factors of the human pathogenic amoeba N. fowleri.</title>
        <authorList>
            <person name="Liechti N."/>
            <person name="Schurch N."/>
            <person name="Bruggmann R."/>
            <person name="Wittwer M."/>
        </authorList>
    </citation>
    <scope>NUCLEOTIDE SEQUENCE [LARGE SCALE GENOMIC DNA]</scope>
    <source>
        <strain evidence="6 7">ATCC 30569</strain>
    </source>
</reference>
<evidence type="ECO:0000256" key="1">
    <source>
        <dbReference type="ARBA" id="ARBA00022691"/>
    </source>
</evidence>
<evidence type="ECO:0000256" key="4">
    <source>
        <dbReference type="SAM" id="Phobius"/>
    </source>
</evidence>
<dbReference type="Pfam" id="PF01980">
    <property type="entry name" value="TrmO_N"/>
    <property type="match status" value="1"/>
</dbReference>
<dbReference type="PANTHER" id="PTHR12818:SF0">
    <property type="entry name" value="TRNA (ADENINE(37)-N6)-METHYLTRANSFERASE"/>
    <property type="match status" value="1"/>
</dbReference>
<dbReference type="AlphaFoldDB" id="A0AA88GRN5"/>
<name>A0AA88GRN5_NAELO</name>
<gene>
    <name evidence="6" type="ORF">C9374_003435</name>
</gene>
<evidence type="ECO:0000256" key="2">
    <source>
        <dbReference type="ARBA" id="ARBA00033753"/>
    </source>
</evidence>
<dbReference type="RefSeq" id="XP_044549613.1">
    <property type="nucleotide sequence ID" value="XM_044692963.1"/>
</dbReference>